<dbReference type="GO" id="GO:0055129">
    <property type="term" value="P:L-proline biosynthetic process"/>
    <property type="evidence" value="ECO:0007669"/>
    <property type="project" value="UniProtKB-UniPathway"/>
</dbReference>
<evidence type="ECO:0000256" key="6">
    <source>
        <dbReference type="ARBA" id="ARBA00022679"/>
    </source>
</evidence>
<evidence type="ECO:0000256" key="10">
    <source>
        <dbReference type="ARBA" id="ARBA00022898"/>
    </source>
</evidence>
<dbReference type="AlphaFoldDB" id="A0A445BN55"/>
<evidence type="ECO:0000256" key="7">
    <source>
        <dbReference type="ARBA" id="ARBA00022741"/>
    </source>
</evidence>
<dbReference type="InterPro" id="IPR000719">
    <property type="entry name" value="Prot_kinase_dom"/>
</dbReference>
<dbReference type="PANTHER" id="PTHR11986">
    <property type="entry name" value="AMINOTRANSFERASE CLASS III"/>
    <property type="match status" value="1"/>
</dbReference>
<evidence type="ECO:0000313" key="17">
    <source>
        <dbReference type="Proteomes" id="UP000289738"/>
    </source>
</evidence>
<dbReference type="GO" id="GO:0106310">
    <property type="term" value="F:protein serine kinase activity"/>
    <property type="evidence" value="ECO:0007669"/>
    <property type="project" value="RHEA"/>
</dbReference>
<dbReference type="InterPro" id="IPR015421">
    <property type="entry name" value="PyrdxlP-dep_Trfase_major"/>
</dbReference>
<keyword evidence="4" id="KW-0723">Serine/threonine-protein kinase</keyword>
<evidence type="ECO:0000256" key="12">
    <source>
        <dbReference type="ARBA" id="ARBA00048679"/>
    </source>
</evidence>
<dbReference type="PANTHER" id="PTHR11986:SF18">
    <property type="entry name" value="ORNITHINE AMINOTRANSFERASE, MITOCHONDRIAL"/>
    <property type="match status" value="1"/>
</dbReference>
<evidence type="ECO:0000256" key="5">
    <source>
        <dbReference type="ARBA" id="ARBA00022576"/>
    </source>
</evidence>
<dbReference type="SUPFAM" id="SSF53383">
    <property type="entry name" value="PLP-dependent transferases"/>
    <property type="match status" value="1"/>
</dbReference>
<name>A0A445BN55_ARAHY</name>
<dbReference type="GO" id="GO:0005524">
    <property type="term" value="F:ATP binding"/>
    <property type="evidence" value="ECO:0007669"/>
    <property type="project" value="UniProtKB-KW"/>
</dbReference>
<dbReference type="InterPro" id="IPR008271">
    <property type="entry name" value="Ser/Thr_kinase_AS"/>
</dbReference>
<comment type="similarity">
    <text evidence="3 13">Belongs to the class-III pyridoxal-phosphate-dependent aminotransferase family.</text>
</comment>
<evidence type="ECO:0000256" key="8">
    <source>
        <dbReference type="ARBA" id="ARBA00022777"/>
    </source>
</evidence>
<evidence type="ECO:0000256" key="13">
    <source>
        <dbReference type="RuleBase" id="RU003560"/>
    </source>
</evidence>
<dbReference type="Gene3D" id="3.40.640.10">
    <property type="entry name" value="Type I PLP-dependent aspartate aminotransferase-like (Major domain)"/>
    <property type="match status" value="1"/>
</dbReference>
<sequence>MEREDEDATQERRLFRRALSSLLGSIEAAAAARACRAPDCEYRSLDLFIYGNNADRFLHWSTRFQIVLGVERGLQYLHEDSHLRIVHQDIKASNILLDHKFHPKIGDFGLARFFPEDQAYLSTQFAGTFAKRAVFAGARTLSRTKAKSCHHWSWAFWHVNYSETLGSRTREQAEKLTLSSRAFYNDRFPPFAEHLTSMLGYDMVLPMNTGAEGVETALKLARKWGYKKKTIPKDEAIIVSCCGCFHGRTLAVISMSCDNEATRGSGPLLPGHLKVDFGDAEALERIFKEKGEHIAGFLLEPIQGEAGVIIPPDGYLKAVRDLCTRYNVLMIADEIQTGLARTWKMLACDREEVRPDVVESMEVPLAGIHWPVLNFLNPMIIKFYLKELKLLSLYGSVAFDEDFEAQLADNNDARLEVSLLARSPDQELTEVSNSIVEQVGL</sequence>
<proteinExistence type="inferred from homology"/>
<organism evidence="16 17">
    <name type="scientific">Arachis hypogaea</name>
    <name type="common">Peanut</name>
    <dbReference type="NCBI Taxonomy" id="3818"/>
    <lineage>
        <taxon>Eukaryota</taxon>
        <taxon>Viridiplantae</taxon>
        <taxon>Streptophyta</taxon>
        <taxon>Embryophyta</taxon>
        <taxon>Tracheophyta</taxon>
        <taxon>Spermatophyta</taxon>
        <taxon>Magnoliopsida</taxon>
        <taxon>eudicotyledons</taxon>
        <taxon>Gunneridae</taxon>
        <taxon>Pentapetalae</taxon>
        <taxon>rosids</taxon>
        <taxon>fabids</taxon>
        <taxon>Fabales</taxon>
        <taxon>Fabaceae</taxon>
        <taxon>Papilionoideae</taxon>
        <taxon>50 kb inversion clade</taxon>
        <taxon>dalbergioids sensu lato</taxon>
        <taxon>Dalbergieae</taxon>
        <taxon>Pterocarpus clade</taxon>
        <taxon>Arachis</taxon>
    </lineage>
</organism>
<keyword evidence="5 14" id="KW-0032">Aminotransferase</keyword>
<evidence type="ECO:0000256" key="14">
    <source>
        <dbReference type="RuleBase" id="RU365036"/>
    </source>
</evidence>
<dbReference type="EMBL" id="SDMP01000009">
    <property type="protein sequence ID" value="RYR40092.1"/>
    <property type="molecule type" value="Genomic_DNA"/>
</dbReference>
<dbReference type="GO" id="GO:0004674">
    <property type="term" value="F:protein serine/threonine kinase activity"/>
    <property type="evidence" value="ECO:0007669"/>
    <property type="project" value="UniProtKB-KW"/>
</dbReference>
<accession>A0A445BN55</accession>
<comment type="caution">
    <text evidence="16">The sequence shown here is derived from an EMBL/GenBank/DDBJ whole genome shotgun (WGS) entry which is preliminary data.</text>
</comment>
<dbReference type="PROSITE" id="PS50011">
    <property type="entry name" value="PROTEIN_KINASE_DOM"/>
    <property type="match status" value="1"/>
</dbReference>
<keyword evidence="9" id="KW-0067">ATP-binding</keyword>
<dbReference type="Pfam" id="PF00202">
    <property type="entry name" value="Aminotran_3"/>
    <property type="match status" value="1"/>
</dbReference>
<dbReference type="GO" id="GO:0004587">
    <property type="term" value="F:ornithine aminotransferase activity"/>
    <property type="evidence" value="ECO:0007669"/>
    <property type="project" value="UniProtKB-EC"/>
</dbReference>
<evidence type="ECO:0000256" key="4">
    <source>
        <dbReference type="ARBA" id="ARBA00022527"/>
    </source>
</evidence>
<dbReference type="FunFam" id="3.40.640.10:FF:000011">
    <property type="entry name" value="Ornithine aminotransferase"/>
    <property type="match status" value="1"/>
</dbReference>
<keyword evidence="10 13" id="KW-0663">Pyridoxal phosphate</keyword>
<comment type="catalytic activity">
    <reaction evidence="12">
        <text>L-seryl-[protein] + ATP = O-phospho-L-seryl-[protein] + ADP + H(+)</text>
        <dbReference type="Rhea" id="RHEA:17989"/>
        <dbReference type="Rhea" id="RHEA-COMP:9863"/>
        <dbReference type="Rhea" id="RHEA-COMP:11604"/>
        <dbReference type="ChEBI" id="CHEBI:15378"/>
        <dbReference type="ChEBI" id="CHEBI:29999"/>
        <dbReference type="ChEBI" id="CHEBI:30616"/>
        <dbReference type="ChEBI" id="CHEBI:83421"/>
        <dbReference type="ChEBI" id="CHEBI:456216"/>
        <dbReference type="EC" id="2.7.11.1"/>
    </reaction>
</comment>
<comment type="cofactor">
    <cofactor evidence="1 14">
        <name>pyridoxal 5'-phosphate</name>
        <dbReference type="ChEBI" id="CHEBI:597326"/>
    </cofactor>
</comment>
<evidence type="ECO:0000256" key="9">
    <source>
        <dbReference type="ARBA" id="ARBA00022840"/>
    </source>
</evidence>
<dbReference type="Gene3D" id="1.10.510.10">
    <property type="entry name" value="Transferase(Phosphotransferase) domain 1"/>
    <property type="match status" value="1"/>
</dbReference>
<keyword evidence="6 14" id="KW-0808">Transferase</keyword>
<dbReference type="SUPFAM" id="SSF56112">
    <property type="entry name" value="Protein kinase-like (PK-like)"/>
    <property type="match status" value="1"/>
</dbReference>
<dbReference type="GO" id="GO:0030170">
    <property type="term" value="F:pyridoxal phosphate binding"/>
    <property type="evidence" value="ECO:0007669"/>
    <property type="project" value="InterPro"/>
</dbReference>
<dbReference type="GO" id="GO:0010121">
    <property type="term" value="P:L-arginine catabolic process to proline via ornithine"/>
    <property type="evidence" value="ECO:0007669"/>
    <property type="project" value="TreeGrafter"/>
</dbReference>
<feature type="domain" description="Protein kinase" evidence="15">
    <location>
        <begin position="1"/>
        <end position="298"/>
    </location>
</feature>
<dbReference type="InterPro" id="IPR015424">
    <property type="entry name" value="PyrdxlP-dep_Trfase"/>
</dbReference>
<evidence type="ECO:0000259" key="15">
    <source>
        <dbReference type="PROSITE" id="PS50011"/>
    </source>
</evidence>
<gene>
    <name evidence="16" type="ORF">Ahy_A09g045765</name>
</gene>
<evidence type="ECO:0000256" key="3">
    <source>
        <dbReference type="ARBA" id="ARBA00008954"/>
    </source>
</evidence>
<dbReference type="UniPathway" id="UPA00098">
    <property type="reaction ID" value="UER00358"/>
</dbReference>
<reference evidence="16 17" key="1">
    <citation type="submission" date="2019-01" db="EMBL/GenBank/DDBJ databases">
        <title>Sequencing of cultivated peanut Arachis hypogaea provides insights into genome evolution and oil improvement.</title>
        <authorList>
            <person name="Chen X."/>
        </authorList>
    </citation>
    <scope>NUCLEOTIDE SEQUENCE [LARGE SCALE GENOMIC DNA]</scope>
    <source>
        <strain evidence="17">cv. Fuhuasheng</strain>
        <tissue evidence="16">Leaves</tissue>
    </source>
</reference>
<dbReference type="GO" id="GO:0019544">
    <property type="term" value="P:L-arginine catabolic process to L-glutamate"/>
    <property type="evidence" value="ECO:0007669"/>
    <property type="project" value="TreeGrafter"/>
</dbReference>
<dbReference type="EC" id="2.6.1.13" evidence="14"/>
<keyword evidence="8" id="KW-0418">Kinase</keyword>
<dbReference type="FunFam" id="1.10.510.10:FF:001023">
    <property type="entry name" value="Os07g0541700 protein"/>
    <property type="match status" value="1"/>
</dbReference>
<evidence type="ECO:0000256" key="2">
    <source>
        <dbReference type="ARBA" id="ARBA00004998"/>
    </source>
</evidence>
<keyword evidence="17" id="KW-1185">Reference proteome</keyword>
<dbReference type="GO" id="GO:0005737">
    <property type="term" value="C:cytoplasm"/>
    <property type="evidence" value="ECO:0007669"/>
    <property type="project" value="TreeGrafter"/>
</dbReference>
<evidence type="ECO:0000256" key="1">
    <source>
        <dbReference type="ARBA" id="ARBA00001933"/>
    </source>
</evidence>
<comment type="catalytic activity">
    <reaction evidence="11">
        <text>L-threonyl-[protein] + ATP = O-phospho-L-threonyl-[protein] + ADP + H(+)</text>
        <dbReference type="Rhea" id="RHEA:46608"/>
        <dbReference type="Rhea" id="RHEA-COMP:11060"/>
        <dbReference type="Rhea" id="RHEA-COMP:11605"/>
        <dbReference type="ChEBI" id="CHEBI:15378"/>
        <dbReference type="ChEBI" id="CHEBI:30013"/>
        <dbReference type="ChEBI" id="CHEBI:30616"/>
        <dbReference type="ChEBI" id="CHEBI:61977"/>
        <dbReference type="ChEBI" id="CHEBI:456216"/>
        <dbReference type="EC" id="2.7.11.1"/>
    </reaction>
</comment>
<dbReference type="InterPro" id="IPR011009">
    <property type="entry name" value="Kinase-like_dom_sf"/>
</dbReference>
<keyword evidence="7" id="KW-0547">Nucleotide-binding</keyword>
<dbReference type="GO" id="GO:0042802">
    <property type="term" value="F:identical protein binding"/>
    <property type="evidence" value="ECO:0007669"/>
    <property type="project" value="TreeGrafter"/>
</dbReference>
<comment type="catalytic activity">
    <reaction evidence="14">
        <text>a 2-oxocarboxylate + L-ornithine = L-glutamate 5-semialdehyde + an L-alpha-amino acid</text>
        <dbReference type="Rhea" id="RHEA:13877"/>
        <dbReference type="ChEBI" id="CHEBI:35179"/>
        <dbReference type="ChEBI" id="CHEBI:46911"/>
        <dbReference type="ChEBI" id="CHEBI:58066"/>
        <dbReference type="ChEBI" id="CHEBI:59869"/>
        <dbReference type="EC" id="2.6.1.13"/>
    </reaction>
</comment>
<evidence type="ECO:0000256" key="11">
    <source>
        <dbReference type="ARBA" id="ARBA00047899"/>
    </source>
</evidence>
<dbReference type="InterPro" id="IPR050103">
    <property type="entry name" value="Class-III_PLP-dep_AT"/>
</dbReference>
<comment type="pathway">
    <text evidence="2 14">Amino-acid biosynthesis; L-proline biosynthesis; L-glutamate 5-semialdehyde from L-ornithine: step 1/1.</text>
</comment>
<evidence type="ECO:0000313" key="16">
    <source>
        <dbReference type="EMBL" id="RYR40092.1"/>
    </source>
</evidence>
<dbReference type="Proteomes" id="UP000289738">
    <property type="component" value="Chromosome A09"/>
</dbReference>
<dbReference type="Pfam" id="PF00069">
    <property type="entry name" value="Pkinase"/>
    <property type="match status" value="1"/>
</dbReference>
<dbReference type="InterPro" id="IPR005814">
    <property type="entry name" value="Aminotrans_3"/>
</dbReference>
<protein>
    <recommendedName>
        <fullName evidence="14">Ornithine aminotransferase</fullName>
        <ecNumber evidence="14">2.6.1.13</ecNumber>
    </recommendedName>
</protein>
<dbReference type="PROSITE" id="PS00108">
    <property type="entry name" value="PROTEIN_KINASE_ST"/>
    <property type="match status" value="1"/>
</dbReference>